<dbReference type="InterPro" id="IPR029058">
    <property type="entry name" value="AB_hydrolase_fold"/>
</dbReference>
<comment type="caution">
    <text evidence="3">The sequence shown here is derived from an EMBL/GenBank/DDBJ whole genome shotgun (WGS) entry which is preliminary data.</text>
</comment>
<dbReference type="SUPFAM" id="SSF53474">
    <property type="entry name" value="alpha/beta-Hydrolases"/>
    <property type="match status" value="1"/>
</dbReference>
<evidence type="ECO:0000256" key="1">
    <source>
        <dbReference type="SAM" id="MobiDB-lite"/>
    </source>
</evidence>
<name>A0ABW0DWC4_9ACTN</name>
<dbReference type="Pfam" id="PF12697">
    <property type="entry name" value="Abhydrolase_6"/>
    <property type="match status" value="1"/>
</dbReference>
<feature type="region of interest" description="Disordered" evidence="1">
    <location>
        <begin position="135"/>
        <end position="158"/>
    </location>
</feature>
<evidence type="ECO:0000259" key="2">
    <source>
        <dbReference type="Pfam" id="PF12697"/>
    </source>
</evidence>
<sequence>MRDEEGYAARPAEELRAVDGPVDVVGHDRGAHLAIRVVSAHDVPVRSRVCDVAYGWHPDYRWHEAAALWQKSPEGERSLAAAREASFRSGLTFGDHLMSQGMNPGMAKEIDDAHDAETSEAALLLYRSATPDLHADRGQDLDRPTKAPGLVLVPTGDPMTRLTADQDMARRLGAGLTELDGLTHGWMLQDPDRVAGVLRRFWSSLPTGPDGSA</sequence>
<organism evidence="3 4">
    <name type="scientific">Streptomyces atrovirens</name>
    <dbReference type="NCBI Taxonomy" id="285556"/>
    <lineage>
        <taxon>Bacteria</taxon>
        <taxon>Bacillati</taxon>
        <taxon>Actinomycetota</taxon>
        <taxon>Actinomycetes</taxon>
        <taxon>Kitasatosporales</taxon>
        <taxon>Streptomycetaceae</taxon>
        <taxon>Streptomyces</taxon>
    </lineage>
</organism>
<keyword evidence="4" id="KW-1185">Reference proteome</keyword>
<keyword evidence="3" id="KW-0378">Hydrolase</keyword>
<evidence type="ECO:0000313" key="4">
    <source>
        <dbReference type="Proteomes" id="UP001596035"/>
    </source>
</evidence>
<dbReference type="Gene3D" id="3.40.50.1820">
    <property type="entry name" value="alpha/beta hydrolase"/>
    <property type="match status" value="1"/>
</dbReference>
<feature type="compositionally biased region" description="Basic and acidic residues" evidence="1">
    <location>
        <begin position="135"/>
        <end position="145"/>
    </location>
</feature>
<dbReference type="InterPro" id="IPR000073">
    <property type="entry name" value="AB_hydrolase_1"/>
</dbReference>
<evidence type="ECO:0000313" key="3">
    <source>
        <dbReference type="EMBL" id="MFC5242350.1"/>
    </source>
</evidence>
<feature type="domain" description="AB hydrolase-1" evidence="2">
    <location>
        <begin position="9"/>
        <end position="196"/>
    </location>
</feature>
<dbReference type="Proteomes" id="UP001596035">
    <property type="component" value="Unassembled WGS sequence"/>
</dbReference>
<reference evidence="4" key="1">
    <citation type="journal article" date="2019" name="Int. J. Syst. Evol. Microbiol.">
        <title>The Global Catalogue of Microorganisms (GCM) 10K type strain sequencing project: providing services to taxonomists for standard genome sequencing and annotation.</title>
        <authorList>
            <consortium name="The Broad Institute Genomics Platform"/>
            <consortium name="The Broad Institute Genome Sequencing Center for Infectious Disease"/>
            <person name="Wu L."/>
            <person name="Ma J."/>
        </authorList>
    </citation>
    <scope>NUCLEOTIDE SEQUENCE [LARGE SCALE GENOMIC DNA]</scope>
    <source>
        <strain evidence="4">CGMCC 4.7131</strain>
    </source>
</reference>
<dbReference type="RefSeq" id="WP_344565085.1">
    <property type="nucleotide sequence ID" value="NZ_BAAATG010000034.1"/>
</dbReference>
<accession>A0ABW0DWC4</accession>
<proteinExistence type="predicted"/>
<protein>
    <submittedName>
        <fullName evidence="3">Alpha/beta fold hydrolase</fullName>
    </submittedName>
</protein>
<gene>
    <name evidence="3" type="ORF">ACFPWV_20935</name>
</gene>
<dbReference type="EMBL" id="JBHSKN010000019">
    <property type="protein sequence ID" value="MFC5242350.1"/>
    <property type="molecule type" value="Genomic_DNA"/>
</dbReference>
<dbReference type="GO" id="GO:0016787">
    <property type="term" value="F:hydrolase activity"/>
    <property type="evidence" value="ECO:0007669"/>
    <property type="project" value="UniProtKB-KW"/>
</dbReference>